<keyword evidence="2" id="KW-1185">Reference proteome</keyword>
<evidence type="ECO:0000313" key="2">
    <source>
        <dbReference type="Proteomes" id="UP000467214"/>
    </source>
</evidence>
<dbReference type="Proteomes" id="UP000467214">
    <property type="component" value="Unassembled WGS sequence"/>
</dbReference>
<evidence type="ECO:0000313" key="1">
    <source>
        <dbReference type="EMBL" id="MXR37477.1"/>
    </source>
</evidence>
<dbReference type="RefSeq" id="WP_160797077.1">
    <property type="nucleotide sequence ID" value="NZ_WSSB01000009.1"/>
</dbReference>
<name>A0A845BLD6_9NEIS</name>
<reference evidence="1 2" key="1">
    <citation type="submission" date="2019-12" db="EMBL/GenBank/DDBJ databases">
        <title>Neisseriaceae gen. nov. sp. Genome sequencing and assembly.</title>
        <authorList>
            <person name="Liu Z."/>
            <person name="Li A."/>
        </authorList>
    </citation>
    <scope>NUCLEOTIDE SEQUENCE [LARGE SCALE GENOMIC DNA]</scope>
    <source>
        <strain evidence="1 2">B2N2-7</strain>
    </source>
</reference>
<protein>
    <recommendedName>
        <fullName evidence="3">Tocopherol cyclase</fullName>
    </recommendedName>
</protein>
<comment type="caution">
    <text evidence="1">The sequence shown here is derived from an EMBL/GenBank/DDBJ whole genome shotgun (WGS) entry which is preliminary data.</text>
</comment>
<proteinExistence type="predicted"/>
<dbReference type="EMBL" id="WSSB01000009">
    <property type="protein sequence ID" value="MXR37477.1"/>
    <property type="molecule type" value="Genomic_DNA"/>
</dbReference>
<dbReference type="AlphaFoldDB" id="A0A845BLD6"/>
<evidence type="ECO:0008006" key="3">
    <source>
        <dbReference type="Google" id="ProtNLM"/>
    </source>
</evidence>
<dbReference type="SUPFAM" id="SSF159245">
    <property type="entry name" value="AttH-like"/>
    <property type="match status" value="1"/>
</dbReference>
<accession>A0A845BLD6</accession>
<gene>
    <name evidence="1" type="ORF">GQF02_10870</name>
</gene>
<organism evidence="1 2">
    <name type="scientific">Craterilacuibacter sinensis</name>
    <dbReference type="NCBI Taxonomy" id="2686017"/>
    <lineage>
        <taxon>Bacteria</taxon>
        <taxon>Pseudomonadati</taxon>
        <taxon>Pseudomonadota</taxon>
        <taxon>Betaproteobacteria</taxon>
        <taxon>Neisseriales</taxon>
        <taxon>Neisseriaceae</taxon>
        <taxon>Craterilacuibacter</taxon>
    </lineage>
</organism>
<sequence length="359" mass="39826">MLSRGDDYPIHQRPVPLADAGSERNFYDRYYFNAYSDDGGVYFAAALGVYPYLGIMDAHVFVQRAGVQHCVFASRALGGERMDTRVGPVAVDIVEPLARLDVRIAAPELGLCGRLSFAGRSAPLEEPRFVWRDGPRTVLDLTRMTQLGYWQGELQLDGETIVVDGWHGTRDRSWGVRPIGARDAQPMLPASPMQWFWLWGPTHFDDCVVHFHSNDDAHGNGWNRQCVLVPTDGGPVRHLSQPRVHVEYREGCRQIARASVTGTLADGRDATLTLECGERVYMQGAGYNHPEWGHGRCHGEFAVHGETRDCRALDPNDLAQVHLQSLTRATLAIDGERTRAGCGVLEQMLLGPHAASGWT</sequence>